<dbReference type="HOGENOM" id="CLU_046662_1_0_11"/>
<evidence type="ECO:0000256" key="3">
    <source>
        <dbReference type="ARBA" id="ARBA00022989"/>
    </source>
</evidence>
<feature type="transmembrane region" description="Helical" evidence="5">
    <location>
        <begin position="145"/>
        <end position="165"/>
    </location>
</feature>
<evidence type="ECO:0000256" key="1">
    <source>
        <dbReference type="ARBA" id="ARBA00004141"/>
    </source>
</evidence>
<evidence type="ECO:0000259" key="6">
    <source>
        <dbReference type="Pfam" id="PF13515"/>
    </source>
</evidence>
<evidence type="ECO:0000313" key="8">
    <source>
        <dbReference type="Proteomes" id="UP000002247"/>
    </source>
</evidence>
<dbReference type="STRING" id="640132.Srot_0111"/>
<evidence type="ECO:0000256" key="2">
    <source>
        <dbReference type="ARBA" id="ARBA00022692"/>
    </source>
</evidence>
<dbReference type="KEGG" id="srt:Srot_0111"/>
<feature type="transmembrane region" description="Helical" evidence="5">
    <location>
        <begin position="65"/>
        <end position="83"/>
    </location>
</feature>
<keyword evidence="4 5" id="KW-0472">Membrane</keyword>
<dbReference type="AlphaFoldDB" id="D6Z9S5"/>
<proteinExistence type="predicted"/>
<dbReference type="InterPro" id="IPR049453">
    <property type="entry name" value="Memb_transporter_dom"/>
</dbReference>
<dbReference type="Pfam" id="PF13515">
    <property type="entry name" value="FUSC_2"/>
    <property type="match status" value="1"/>
</dbReference>
<dbReference type="Proteomes" id="UP000002247">
    <property type="component" value="Chromosome"/>
</dbReference>
<dbReference type="GO" id="GO:0016020">
    <property type="term" value="C:membrane"/>
    <property type="evidence" value="ECO:0007669"/>
    <property type="project" value="UniProtKB-SubCell"/>
</dbReference>
<evidence type="ECO:0000256" key="5">
    <source>
        <dbReference type="SAM" id="Phobius"/>
    </source>
</evidence>
<gene>
    <name evidence="7" type="ordered locus">Srot_0111</name>
</gene>
<dbReference type="eggNOG" id="COG4129">
    <property type="taxonomic scope" value="Bacteria"/>
</dbReference>
<keyword evidence="2 5" id="KW-0812">Transmembrane</keyword>
<keyword evidence="8" id="KW-1185">Reference proteome</keyword>
<name>D6Z9S5_SEGRD</name>
<accession>D6Z9S5</accession>
<organism evidence="7 8">
    <name type="scientific">Segniliparus rotundus (strain ATCC BAA-972 / CDC 1076 / CIP 108378 / DSM 44985 / JCM 13578)</name>
    <dbReference type="NCBI Taxonomy" id="640132"/>
    <lineage>
        <taxon>Bacteria</taxon>
        <taxon>Bacillati</taxon>
        <taxon>Actinomycetota</taxon>
        <taxon>Actinomycetes</taxon>
        <taxon>Mycobacteriales</taxon>
        <taxon>Segniliparaceae</taxon>
        <taxon>Segniliparus</taxon>
    </lineage>
</organism>
<feature type="transmembrane region" description="Helical" evidence="5">
    <location>
        <begin position="119"/>
        <end position="139"/>
    </location>
</feature>
<reference evidence="7 8" key="1">
    <citation type="journal article" date="2010" name="Stand. Genomic Sci.">
        <title>Complete genome sequence of Segniliparus rotundus type strain (CDC 1076).</title>
        <authorList>
            <person name="Sikorski J."/>
            <person name="Lapidus A."/>
            <person name="Copeland A."/>
            <person name="Misra M."/>
            <person name="Glavina Del Rio T."/>
            <person name="Nolan M."/>
            <person name="Lucas S."/>
            <person name="Chen F."/>
            <person name="Tice H."/>
            <person name="Cheng J.F."/>
            <person name="Jando M."/>
            <person name="Schneider S."/>
            <person name="Bruce D."/>
            <person name="Goodwin L."/>
            <person name="Pitluck S."/>
            <person name="Liolios K."/>
            <person name="Mikhailova N."/>
            <person name="Pati A."/>
            <person name="Ivanova N."/>
            <person name="Mavromatis K."/>
            <person name="Chen A."/>
            <person name="Palaniappan K."/>
            <person name="Chertkov O."/>
            <person name="Land M."/>
            <person name="Hauser L."/>
            <person name="Chang Y.J."/>
            <person name="Jeffries C.D."/>
            <person name="Brettin T."/>
            <person name="Detter J.C."/>
            <person name="Han C."/>
            <person name="Rohde M."/>
            <person name="Goker M."/>
            <person name="Bristow J."/>
            <person name="Eisen J.A."/>
            <person name="Markowitz V."/>
            <person name="Hugenholtz P."/>
            <person name="Kyrpides N.C."/>
            <person name="Klenk H.P."/>
        </authorList>
    </citation>
    <scope>NUCLEOTIDE SEQUENCE [LARGE SCALE GENOMIC DNA]</scope>
    <source>
        <strain evidence="8">ATCC BAA-972 / CDC 1076 / CIP 108378 / DSM 44985 / JCM 13578</strain>
    </source>
</reference>
<feature type="transmembrane region" description="Helical" evidence="5">
    <location>
        <begin position="89"/>
        <end position="107"/>
    </location>
</feature>
<evidence type="ECO:0000313" key="7">
    <source>
        <dbReference type="EMBL" id="ADG96602.1"/>
    </source>
</evidence>
<feature type="domain" description="Integral membrane bound transporter" evidence="6">
    <location>
        <begin position="29"/>
        <end position="155"/>
    </location>
</feature>
<keyword evidence="3 5" id="KW-1133">Transmembrane helix</keyword>
<protein>
    <recommendedName>
        <fullName evidence="6">Integral membrane bound transporter domain-containing protein</fullName>
    </recommendedName>
</protein>
<evidence type="ECO:0000256" key="4">
    <source>
        <dbReference type="ARBA" id="ARBA00023136"/>
    </source>
</evidence>
<comment type="subcellular location">
    <subcellularLocation>
        <location evidence="1">Membrane</location>
        <topology evidence="1">Multi-pass membrane protein</topology>
    </subcellularLocation>
</comment>
<feature type="transmembrane region" description="Helical" evidence="5">
    <location>
        <begin position="12"/>
        <end position="34"/>
    </location>
</feature>
<feature type="transmembrane region" description="Helical" evidence="5">
    <location>
        <begin position="40"/>
        <end position="58"/>
    </location>
</feature>
<sequence length="362" mass="38510">MARKHFFAGVERLKLTALPIVQCSVGAGLAWFVAKNIVGHASPFFAPVAAVISLGVSLGSRWRRAVELVCGVMLGIVIGDLLVRVTGHGWWQISFFVAAAMVLATFIDKGLIFPMQAASSALLVVLFPPTVGGASIAGPGRLVDAFVGGVIGILISALLPAHPFLRAHQAAAAVLATGESVLRGVAEGLAARDADRIEEVLSLARSSQPQIDTLQNYLRAGDEIVRISPLFWAYRDRVHEVSASADHIDRIIRDLRVLARRAWILVNSGGKTGAGLTRAIESTADAVAQVRLLWLAKKPDQAQREEVLAALQECAARLDPTMLSGVALSAEVVFAQLESTIFDLFQAAGFDSATALRALREA</sequence>
<dbReference type="EMBL" id="CP001958">
    <property type="protein sequence ID" value="ADG96602.1"/>
    <property type="molecule type" value="Genomic_DNA"/>
</dbReference>